<feature type="binding site" evidence="7">
    <location>
        <position position="182"/>
    </location>
    <ligand>
        <name>substrate</name>
    </ligand>
</feature>
<comment type="catalytic activity">
    <reaction evidence="6 7">
        <text>L-threonylcarbamoyladenylate + adenosine(37) in tRNA = N(6)-L-threonylcarbamoyladenosine(37) in tRNA + AMP + H(+)</text>
        <dbReference type="Rhea" id="RHEA:37059"/>
        <dbReference type="Rhea" id="RHEA-COMP:10162"/>
        <dbReference type="Rhea" id="RHEA-COMP:10163"/>
        <dbReference type="ChEBI" id="CHEBI:15378"/>
        <dbReference type="ChEBI" id="CHEBI:73682"/>
        <dbReference type="ChEBI" id="CHEBI:74411"/>
        <dbReference type="ChEBI" id="CHEBI:74418"/>
        <dbReference type="ChEBI" id="CHEBI:456215"/>
        <dbReference type="EC" id="2.3.1.234"/>
    </reaction>
</comment>
<keyword evidence="10" id="KW-1185">Reference proteome</keyword>
<dbReference type="InterPro" id="IPR000905">
    <property type="entry name" value="Gcp-like_dom"/>
</dbReference>
<dbReference type="RefSeq" id="WP_015107306.1">
    <property type="nucleotide sequence ID" value="NZ_CDMK01000003.1"/>
</dbReference>
<dbReference type="InterPro" id="IPR017860">
    <property type="entry name" value="Peptidase_M22_CS"/>
</dbReference>
<evidence type="ECO:0000256" key="4">
    <source>
        <dbReference type="ARBA" id="ARBA00023004"/>
    </source>
</evidence>
<dbReference type="Proteomes" id="UP000046090">
    <property type="component" value="Unassembled WGS sequence"/>
</dbReference>
<dbReference type="PRINTS" id="PR00789">
    <property type="entry name" value="OSIALOPTASE"/>
</dbReference>
<dbReference type="InterPro" id="IPR017861">
    <property type="entry name" value="KAE1/TsaD"/>
</dbReference>
<gene>
    <name evidence="7" type="primary">tsaD</name>
    <name evidence="9" type="ORF">HHE01_01490</name>
</gene>
<feature type="binding site" evidence="7">
    <location>
        <position position="110"/>
    </location>
    <ligand>
        <name>Fe cation</name>
        <dbReference type="ChEBI" id="CHEBI:24875"/>
    </ligand>
</feature>
<dbReference type="EC" id="2.3.1.234" evidence="7"/>
<comment type="function">
    <text evidence="7">Required for the formation of a threonylcarbamoyl group on adenosine at position 37 (t(6)A37) in tRNAs that read codons beginning with adenine. Is involved in the transfer of the threonylcarbamoyl moiety of threonylcarbamoyl-AMP (TC-AMP) to the N6 group of A37, together with TsaE and TsaB. TsaD likely plays a direct catalytic role in this reaction.</text>
</comment>
<evidence type="ECO:0000259" key="8">
    <source>
        <dbReference type="Pfam" id="PF00814"/>
    </source>
</evidence>
<reference evidence="10" key="1">
    <citation type="submission" date="2014-12" db="EMBL/GenBank/DDBJ databases">
        <authorList>
            <person name="Smet A."/>
        </authorList>
    </citation>
    <scope>NUCLEOTIDE SEQUENCE [LARGE SCALE GENOMIC DNA]</scope>
</reference>
<feature type="binding site" evidence="7">
    <location>
        <position position="303"/>
    </location>
    <ligand>
        <name>Fe cation</name>
        <dbReference type="ChEBI" id="CHEBI:24875"/>
    </ligand>
</feature>
<evidence type="ECO:0000256" key="1">
    <source>
        <dbReference type="ARBA" id="ARBA00022679"/>
    </source>
</evidence>
<feature type="binding site" evidence="7">
    <location>
        <position position="275"/>
    </location>
    <ligand>
        <name>substrate</name>
    </ligand>
</feature>
<comment type="cofactor">
    <cofactor evidence="7">
        <name>Fe(2+)</name>
        <dbReference type="ChEBI" id="CHEBI:29033"/>
    </cofactor>
    <text evidence="7">Binds 1 Fe(2+) ion per subunit.</text>
</comment>
<comment type="subcellular location">
    <subcellularLocation>
        <location evidence="7">Cytoplasm</location>
    </subcellularLocation>
</comment>
<dbReference type="NCBIfam" id="TIGR03723">
    <property type="entry name" value="T6A_TsaD_YgjD"/>
    <property type="match status" value="1"/>
</dbReference>
<evidence type="ECO:0000256" key="2">
    <source>
        <dbReference type="ARBA" id="ARBA00022694"/>
    </source>
</evidence>
<keyword evidence="2 7" id="KW-0819">tRNA processing</keyword>
<dbReference type="PANTHER" id="PTHR11735:SF6">
    <property type="entry name" value="TRNA N6-ADENOSINE THREONYLCARBAMOYLTRANSFERASE, MITOCHONDRIAL"/>
    <property type="match status" value="1"/>
</dbReference>
<dbReference type="SUPFAM" id="SSF53067">
    <property type="entry name" value="Actin-like ATPase domain"/>
    <property type="match status" value="2"/>
</dbReference>
<evidence type="ECO:0000313" key="9">
    <source>
        <dbReference type="EMBL" id="CRI35151.1"/>
    </source>
</evidence>
<dbReference type="Pfam" id="PF00814">
    <property type="entry name" value="TsaD"/>
    <property type="match status" value="1"/>
</dbReference>
<keyword evidence="1 7" id="KW-0808">Transferase</keyword>
<dbReference type="AlphaFoldDB" id="A0A0K2Y7K8"/>
<dbReference type="GO" id="GO:0005737">
    <property type="term" value="C:cytoplasm"/>
    <property type="evidence" value="ECO:0007669"/>
    <property type="project" value="UniProtKB-SubCell"/>
</dbReference>
<organism evidence="9 10">
    <name type="scientific">Helicobacter heilmannii</name>
    <dbReference type="NCBI Taxonomy" id="35817"/>
    <lineage>
        <taxon>Bacteria</taxon>
        <taxon>Pseudomonadati</taxon>
        <taxon>Campylobacterota</taxon>
        <taxon>Epsilonproteobacteria</taxon>
        <taxon>Campylobacterales</taxon>
        <taxon>Helicobacteraceae</taxon>
        <taxon>Helicobacter</taxon>
    </lineage>
</organism>
<evidence type="ECO:0000313" key="10">
    <source>
        <dbReference type="Proteomes" id="UP000046090"/>
    </source>
</evidence>
<dbReference type="Gene3D" id="3.30.420.40">
    <property type="match status" value="2"/>
</dbReference>
<keyword evidence="4 7" id="KW-0408">Iron</keyword>
<proteinExistence type="inferred from homology"/>
<dbReference type="EMBL" id="CDMK01000003">
    <property type="protein sequence ID" value="CRI35151.1"/>
    <property type="molecule type" value="Genomic_DNA"/>
</dbReference>
<feature type="binding site" evidence="7">
    <location>
        <position position="114"/>
    </location>
    <ligand>
        <name>Fe cation</name>
        <dbReference type="ChEBI" id="CHEBI:24875"/>
    </ligand>
</feature>
<protein>
    <recommendedName>
        <fullName evidence="7">tRNA N6-adenosine threonylcarbamoyltransferase</fullName>
        <ecNumber evidence="7">2.3.1.234</ecNumber>
    </recommendedName>
    <alternativeName>
        <fullName evidence="7">N6-L-threonylcarbamoyladenine synthase</fullName>
        <shortName evidence="7">t(6)A synthase</shortName>
    </alternativeName>
    <alternativeName>
        <fullName evidence="7">t(6)A37 threonylcarbamoyladenosine biosynthesis protein TsaD</fullName>
    </alternativeName>
    <alternativeName>
        <fullName evidence="7">tRNA threonylcarbamoyladenosine biosynthesis protein TsaD</fullName>
    </alternativeName>
</protein>
<dbReference type="InterPro" id="IPR022450">
    <property type="entry name" value="TsaD"/>
</dbReference>
<feature type="binding site" evidence="7">
    <location>
        <begin position="132"/>
        <end position="136"/>
    </location>
    <ligand>
        <name>substrate</name>
    </ligand>
</feature>
<dbReference type="HAMAP" id="MF_01445">
    <property type="entry name" value="TsaD"/>
    <property type="match status" value="1"/>
</dbReference>
<dbReference type="PANTHER" id="PTHR11735">
    <property type="entry name" value="TRNA N6-ADENOSINE THREONYLCARBAMOYLTRANSFERASE"/>
    <property type="match status" value="1"/>
</dbReference>
<keyword evidence="5 7" id="KW-0012">Acyltransferase</keyword>
<dbReference type="GeneID" id="76197627"/>
<keyword evidence="7" id="KW-0963">Cytoplasm</keyword>
<feature type="domain" description="Gcp-like" evidence="8">
    <location>
        <begin position="27"/>
        <end position="309"/>
    </location>
</feature>
<name>A0A0K2Y7K8_HELHE</name>
<keyword evidence="3 7" id="KW-0479">Metal-binding</keyword>
<accession>A0A0K2Y7K8</accession>
<evidence type="ECO:0000256" key="7">
    <source>
        <dbReference type="HAMAP-Rule" id="MF_01445"/>
    </source>
</evidence>
<evidence type="ECO:0000256" key="6">
    <source>
        <dbReference type="ARBA" id="ARBA00048117"/>
    </source>
</evidence>
<comment type="similarity">
    <text evidence="7">Belongs to the KAE1 / TsaD family.</text>
</comment>
<dbReference type="PROSITE" id="PS01016">
    <property type="entry name" value="GLYCOPROTEASE"/>
    <property type="match status" value="1"/>
</dbReference>
<dbReference type="GO" id="GO:0061711">
    <property type="term" value="F:tRNA N(6)-L-threonylcarbamoyladenine synthase activity"/>
    <property type="evidence" value="ECO:0007669"/>
    <property type="project" value="UniProtKB-EC"/>
</dbReference>
<dbReference type="GO" id="GO:0002949">
    <property type="term" value="P:tRNA threonylcarbamoyladenosine modification"/>
    <property type="evidence" value="ECO:0007669"/>
    <property type="project" value="UniProtKB-UniRule"/>
</dbReference>
<evidence type="ECO:0000256" key="5">
    <source>
        <dbReference type="ARBA" id="ARBA00023315"/>
    </source>
</evidence>
<sequence length="339" mass="36563">MLLGIESSCDDSALALTDMQSAKLCWHSKISQESAHSPYGGVVPELASRLHALNLPILAKKARDFLGSFNALKAIAITTCPGLSVTLLEGLMLAKTLALGLKIPLISIDHLQAHIFSLFIDKPATFPLSILLVSGGHTLIVEAHSSQSMHIIAQSMDDSLGESFDKVSKMLGLGYPGGPIVEKLAKACPLQEGLKFPLPLKEYQGLAFSFSGLKNAVRLAILKESEKGILSEDFKARLCAGFQEIATAHLLQNLRRYLAKSPIKTLGLVGGVSANHYIREQIKACCADFGCSLLLAPLEFCSDNAAMVARLGVECYKNKDFYSIDTLDISPHTRLLSIN</sequence>
<dbReference type="GO" id="GO:0005506">
    <property type="term" value="F:iron ion binding"/>
    <property type="evidence" value="ECO:0007669"/>
    <property type="project" value="UniProtKB-UniRule"/>
</dbReference>
<dbReference type="InterPro" id="IPR043129">
    <property type="entry name" value="ATPase_NBD"/>
</dbReference>
<evidence type="ECO:0000256" key="3">
    <source>
        <dbReference type="ARBA" id="ARBA00022723"/>
    </source>
</evidence>
<dbReference type="NCBIfam" id="TIGR00329">
    <property type="entry name" value="gcp_kae1"/>
    <property type="match status" value="1"/>
</dbReference>
<feature type="binding site" evidence="7">
    <location>
        <position position="165"/>
    </location>
    <ligand>
        <name>substrate</name>
    </ligand>
</feature>
<feature type="binding site" evidence="7">
    <location>
        <position position="178"/>
    </location>
    <ligand>
        <name>substrate</name>
    </ligand>
</feature>